<evidence type="ECO:0000256" key="1">
    <source>
        <dbReference type="SAM" id="MobiDB-lite"/>
    </source>
</evidence>
<dbReference type="AlphaFoldDB" id="Q1ZY09"/>
<proteinExistence type="predicted"/>
<accession>Q1ZY09</accession>
<organism evidence="2">
    <name type="scientific">Beta vulgaris</name>
    <name type="common">Sugar beet</name>
    <dbReference type="NCBI Taxonomy" id="161934"/>
    <lineage>
        <taxon>Eukaryota</taxon>
        <taxon>Viridiplantae</taxon>
        <taxon>Streptophyta</taxon>
        <taxon>Embryophyta</taxon>
        <taxon>Tracheophyta</taxon>
        <taxon>Spermatophyta</taxon>
        <taxon>Magnoliopsida</taxon>
        <taxon>eudicotyledons</taxon>
        <taxon>Gunneridae</taxon>
        <taxon>Pentapetalae</taxon>
        <taxon>Caryophyllales</taxon>
        <taxon>Chenopodiaceae</taxon>
        <taxon>Betoideae</taxon>
        <taxon>Beta</taxon>
    </lineage>
</organism>
<sequence length="98" mass="11416">MASRRSTRKGSLQDDGNSSDQNLENLLEDLNYVETVRSFEEGFNPTEQPESHTQRLEELQLNSGENRPPSRNFLNSIYTKYVDIFKSLVEDFKENNKE</sequence>
<dbReference type="EMBL" id="DQ445143">
    <property type="protein sequence ID" value="ABD83323.1"/>
    <property type="molecule type" value="Genomic_DNA"/>
</dbReference>
<name>Q1ZY09_BETVU</name>
<evidence type="ECO:0000313" key="2">
    <source>
        <dbReference type="EMBL" id="ABD83323.1"/>
    </source>
</evidence>
<protein>
    <submittedName>
        <fullName evidence="2">Fgenesh protein 107</fullName>
    </submittedName>
</protein>
<reference evidence="2" key="1">
    <citation type="journal article" date="2006" name="Mol. Genet. Genomics">
        <title>A complete physical map of a wild beet (Beta procumbens) translocation in sugar beet.</title>
        <authorList>
            <person name="Schulte D."/>
            <person name="Cai D."/>
            <person name="Kleine M."/>
            <person name="Fan L."/>
            <person name="Wang S."/>
            <person name="Jung C."/>
        </authorList>
    </citation>
    <scope>NUCLEOTIDE SEQUENCE</scope>
</reference>
<feature type="region of interest" description="Disordered" evidence="1">
    <location>
        <begin position="42"/>
        <end position="70"/>
    </location>
</feature>
<feature type="region of interest" description="Disordered" evidence="1">
    <location>
        <begin position="1"/>
        <end position="22"/>
    </location>
</feature>
<feature type="compositionally biased region" description="Basic and acidic residues" evidence="1">
    <location>
        <begin position="49"/>
        <end position="58"/>
    </location>
</feature>